<dbReference type="Gene3D" id="3.30.110.40">
    <property type="entry name" value="TusA-like domain"/>
    <property type="match status" value="1"/>
</dbReference>
<dbReference type="Proteomes" id="UP000005380">
    <property type="component" value="Chromosome"/>
</dbReference>
<evidence type="ECO:0000313" key="4">
    <source>
        <dbReference type="Proteomes" id="UP000005380"/>
    </source>
</evidence>
<dbReference type="FunCoup" id="W0DV44">
    <property type="interactions" value="186"/>
</dbReference>
<dbReference type="STRING" id="717772.THIAE_02920"/>
<organism evidence="3 4">
    <name type="scientific">Thiomicrospira aerophila AL3</name>
    <dbReference type="NCBI Taxonomy" id="717772"/>
    <lineage>
        <taxon>Bacteria</taxon>
        <taxon>Pseudomonadati</taxon>
        <taxon>Pseudomonadota</taxon>
        <taxon>Gammaproteobacteria</taxon>
        <taxon>Thiotrichales</taxon>
        <taxon>Piscirickettsiaceae</taxon>
        <taxon>Thiomicrospira</taxon>
    </lineage>
</organism>
<dbReference type="RefSeq" id="WP_006459378.1">
    <property type="nucleotide sequence ID" value="NZ_CP007030.1"/>
</dbReference>
<protein>
    <submittedName>
        <fullName evidence="3">Preprotein translocase subunit TatB</fullName>
    </submittedName>
</protein>
<accession>W0DV44</accession>
<evidence type="ECO:0000259" key="2">
    <source>
        <dbReference type="PROSITE" id="PS01148"/>
    </source>
</evidence>
<dbReference type="AlphaFoldDB" id="W0DV44"/>
<sequence length="91" mass="10268">MPSDQPHTLDLRGLKCPMPVIKTQQAARQLPDGCLIEVWVTDPAAEKDLASWCRINKHQLMSVTIFNAPEQQLAPPNWKIQLKLHKNISSS</sequence>
<dbReference type="KEGG" id="tao:THIAE_02920"/>
<dbReference type="InterPro" id="IPR036868">
    <property type="entry name" value="TusA-like_sf"/>
</dbReference>
<proteinExistence type="inferred from homology"/>
<reference evidence="3 4" key="1">
    <citation type="submission" date="2013-12" db="EMBL/GenBank/DDBJ databases">
        <authorList>
            <consortium name="DOE Joint Genome Institute"/>
            <person name="Kappler U."/>
            <person name="Huntemann M."/>
            <person name="Han J."/>
            <person name="Chen A."/>
            <person name="Kyrpides N."/>
            <person name="Mavromatis K."/>
            <person name="Markowitz V."/>
            <person name="Palaniappan K."/>
            <person name="Ivanova N."/>
            <person name="Schaumberg A."/>
            <person name="Pati A."/>
            <person name="Liolios K."/>
            <person name="Nordberg H.P."/>
            <person name="Cantor M.N."/>
            <person name="Hua S.X."/>
            <person name="Woyke T."/>
        </authorList>
    </citation>
    <scope>NUCLEOTIDE SEQUENCE [LARGE SCALE GENOMIC DNA]</scope>
    <source>
        <strain evidence="4">AL2</strain>
    </source>
</reference>
<dbReference type="Pfam" id="PF01206">
    <property type="entry name" value="TusA"/>
    <property type="match status" value="1"/>
</dbReference>
<dbReference type="SUPFAM" id="SSF64307">
    <property type="entry name" value="SirA-like"/>
    <property type="match status" value="1"/>
</dbReference>
<dbReference type="HOGENOM" id="CLU_165255_1_1_6"/>
<dbReference type="PANTHER" id="PTHR33279:SF6">
    <property type="entry name" value="SULFUR CARRIER PROTEIN YEDF-RELATED"/>
    <property type="match status" value="1"/>
</dbReference>
<dbReference type="PANTHER" id="PTHR33279">
    <property type="entry name" value="SULFUR CARRIER PROTEIN YEDF-RELATED"/>
    <property type="match status" value="1"/>
</dbReference>
<evidence type="ECO:0000313" key="3">
    <source>
        <dbReference type="EMBL" id="AHF00864.1"/>
    </source>
</evidence>
<dbReference type="eggNOG" id="COG0425">
    <property type="taxonomic scope" value="Bacteria"/>
</dbReference>
<dbReference type="OrthoDB" id="9797352at2"/>
<feature type="domain" description="UPF0033" evidence="2">
    <location>
        <begin position="9"/>
        <end position="33"/>
    </location>
</feature>
<keyword evidence="4" id="KW-1185">Reference proteome</keyword>
<dbReference type="PROSITE" id="PS01148">
    <property type="entry name" value="UPF0033"/>
    <property type="match status" value="1"/>
</dbReference>
<dbReference type="InParanoid" id="W0DV44"/>
<evidence type="ECO:0000256" key="1">
    <source>
        <dbReference type="ARBA" id="ARBA00008984"/>
    </source>
</evidence>
<dbReference type="InterPro" id="IPR001455">
    <property type="entry name" value="TusA-like"/>
</dbReference>
<dbReference type="CDD" id="cd00291">
    <property type="entry name" value="SirA_YedF_YeeD"/>
    <property type="match status" value="1"/>
</dbReference>
<comment type="similarity">
    <text evidence="1">Belongs to the sulfur carrier protein TusA family.</text>
</comment>
<name>W0DV44_9GAMM</name>
<dbReference type="EMBL" id="CP007030">
    <property type="protein sequence ID" value="AHF00864.1"/>
    <property type="molecule type" value="Genomic_DNA"/>
</dbReference>
<gene>
    <name evidence="3" type="ORF">THIAE_02920</name>
</gene>